<evidence type="ECO:0000256" key="1">
    <source>
        <dbReference type="SAM" id="MobiDB-lite"/>
    </source>
</evidence>
<dbReference type="Proteomes" id="UP000250235">
    <property type="component" value="Unassembled WGS sequence"/>
</dbReference>
<reference evidence="2 3" key="1">
    <citation type="journal article" date="2015" name="Proc. Natl. Acad. Sci. U.S.A.">
        <title>The resurrection genome of Boea hygrometrica: A blueprint for survival of dehydration.</title>
        <authorList>
            <person name="Xiao L."/>
            <person name="Yang G."/>
            <person name="Zhang L."/>
            <person name="Yang X."/>
            <person name="Zhao S."/>
            <person name="Ji Z."/>
            <person name="Zhou Q."/>
            <person name="Hu M."/>
            <person name="Wang Y."/>
            <person name="Chen M."/>
            <person name="Xu Y."/>
            <person name="Jin H."/>
            <person name="Xiao X."/>
            <person name="Hu G."/>
            <person name="Bao F."/>
            <person name="Hu Y."/>
            <person name="Wan P."/>
            <person name="Li L."/>
            <person name="Deng X."/>
            <person name="Kuang T."/>
            <person name="Xiang C."/>
            <person name="Zhu J.K."/>
            <person name="Oliver M.J."/>
            <person name="He Y."/>
        </authorList>
    </citation>
    <scope>NUCLEOTIDE SEQUENCE [LARGE SCALE GENOMIC DNA]</scope>
    <source>
        <strain evidence="3">cv. XS01</strain>
    </source>
</reference>
<proteinExistence type="predicted"/>
<evidence type="ECO:0000313" key="3">
    <source>
        <dbReference type="Proteomes" id="UP000250235"/>
    </source>
</evidence>
<protein>
    <submittedName>
        <fullName evidence="2">Uncharacterized protein</fullName>
    </submittedName>
</protein>
<dbReference type="AlphaFoldDB" id="A0A2Z7CWL6"/>
<gene>
    <name evidence="2" type="ORF">F511_43842</name>
</gene>
<evidence type="ECO:0000313" key="2">
    <source>
        <dbReference type="EMBL" id="KZV49094.1"/>
    </source>
</evidence>
<organism evidence="2 3">
    <name type="scientific">Dorcoceras hygrometricum</name>
    <dbReference type="NCBI Taxonomy" id="472368"/>
    <lineage>
        <taxon>Eukaryota</taxon>
        <taxon>Viridiplantae</taxon>
        <taxon>Streptophyta</taxon>
        <taxon>Embryophyta</taxon>
        <taxon>Tracheophyta</taxon>
        <taxon>Spermatophyta</taxon>
        <taxon>Magnoliopsida</taxon>
        <taxon>eudicotyledons</taxon>
        <taxon>Gunneridae</taxon>
        <taxon>Pentapetalae</taxon>
        <taxon>asterids</taxon>
        <taxon>lamiids</taxon>
        <taxon>Lamiales</taxon>
        <taxon>Gesneriaceae</taxon>
        <taxon>Didymocarpoideae</taxon>
        <taxon>Trichosporeae</taxon>
        <taxon>Loxocarpinae</taxon>
        <taxon>Dorcoceras</taxon>
    </lineage>
</organism>
<feature type="compositionally biased region" description="Polar residues" evidence="1">
    <location>
        <begin position="11"/>
        <end position="20"/>
    </location>
</feature>
<sequence length="170" mass="19332">MRVRYCRSPSHPGQLNNQQKSHMHTATSTSIHHIHLEQGDESAVLPLALTSWVKELSKRIPTLPHTKEKTAGSDGKLPEKLTVNSALGFEKQRMKVERNICYVWDLVKTTKPSHASYIRTRDLFKNKHRQKQISQPTRAKHNQDPKTTSHKTPEKSGQKALKAGNTLQES</sequence>
<name>A0A2Z7CWL6_9LAMI</name>
<feature type="region of interest" description="Disordered" evidence="1">
    <location>
        <begin position="1"/>
        <end position="25"/>
    </location>
</feature>
<feature type="region of interest" description="Disordered" evidence="1">
    <location>
        <begin position="121"/>
        <end position="170"/>
    </location>
</feature>
<keyword evidence="3" id="KW-1185">Reference proteome</keyword>
<accession>A0A2Z7CWL6</accession>
<dbReference type="EMBL" id="KQ993506">
    <property type="protein sequence ID" value="KZV49094.1"/>
    <property type="molecule type" value="Genomic_DNA"/>
</dbReference>